<sequence>MDLLRLVNKVNAAIAINNKIMSPNIDALFLKTYRSVFLNKFRMHLYSFLWSFIKKTRREERAVFLFVTNSKLHFLKKLILSIYRKVSVFLSIIKL</sequence>
<comment type="caution">
    <text evidence="1">The sequence shown here is derived from an EMBL/GenBank/DDBJ whole genome shotgun (WGS) entry which is preliminary data.</text>
</comment>
<proteinExistence type="predicted"/>
<reference evidence="1" key="1">
    <citation type="submission" date="2024-02" db="EMBL/GenBank/DDBJ databases">
        <title>Draft genome sequence of new strains in genus Ureaplasma.</title>
        <authorList>
            <person name="Nakajima Y."/>
            <person name="Segawa T."/>
        </authorList>
    </citation>
    <scope>NUCLEOTIDE SEQUENCE [LARGE SCALE GENOMIC DNA]</scope>
    <source>
        <strain evidence="1">OM1</strain>
    </source>
</reference>
<accession>A0ABP9U5H4</accession>
<evidence type="ECO:0000313" key="2">
    <source>
        <dbReference type="Proteomes" id="UP001449582"/>
    </source>
</evidence>
<protein>
    <submittedName>
        <fullName evidence="1">Uncharacterized protein</fullName>
    </submittedName>
</protein>
<name>A0ABP9U5H4_9BACT</name>
<evidence type="ECO:0000313" key="1">
    <source>
        <dbReference type="EMBL" id="GAA5414593.1"/>
    </source>
</evidence>
<organism evidence="1 2">
    <name type="scientific">Ureaplasma ceti</name>
    <dbReference type="NCBI Taxonomy" id="3119530"/>
    <lineage>
        <taxon>Bacteria</taxon>
        <taxon>Bacillati</taxon>
        <taxon>Mycoplasmatota</taxon>
        <taxon>Mycoplasmoidales</taxon>
        <taxon>Mycoplasmoidaceae</taxon>
        <taxon>Ureaplasma</taxon>
    </lineage>
</organism>
<dbReference type="EMBL" id="BAABQM010000002">
    <property type="protein sequence ID" value="GAA5414593.1"/>
    <property type="molecule type" value="Genomic_DNA"/>
</dbReference>
<gene>
    <name evidence="1" type="ORF">UREOM_3040</name>
</gene>
<dbReference type="Proteomes" id="UP001449582">
    <property type="component" value="Unassembled WGS sequence"/>
</dbReference>
<keyword evidence="2" id="KW-1185">Reference proteome</keyword>